<keyword evidence="3" id="KW-1133">Transmembrane helix</keyword>
<evidence type="ECO:0000259" key="4">
    <source>
        <dbReference type="PROSITE" id="PS51733"/>
    </source>
</evidence>
<accession>A0ABR2MZB2</accession>
<proteinExistence type="inferred from homology"/>
<organism evidence="5 6">
    <name type="scientific">Platanthera guangdongensis</name>
    <dbReference type="NCBI Taxonomy" id="2320717"/>
    <lineage>
        <taxon>Eukaryota</taxon>
        <taxon>Viridiplantae</taxon>
        <taxon>Streptophyta</taxon>
        <taxon>Embryophyta</taxon>
        <taxon>Tracheophyta</taxon>
        <taxon>Spermatophyta</taxon>
        <taxon>Magnoliopsida</taxon>
        <taxon>Liliopsida</taxon>
        <taxon>Asparagales</taxon>
        <taxon>Orchidaceae</taxon>
        <taxon>Orchidoideae</taxon>
        <taxon>Orchideae</taxon>
        <taxon>Orchidinae</taxon>
        <taxon>Platanthera</taxon>
    </lineage>
</organism>
<comment type="caution">
    <text evidence="5">The sequence shown here is derived from an EMBL/GenBank/DDBJ whole genome shotgun (WGS) entry which is preliminary data.</text>
</comment>
<name>A0ABR2MZB2_9ASPA</name>
<dbReference type="InterPro" id="IPR004408">
    <property type="entry name" value="Biotin_CoA_COase_ligase"/>
</dbReference>
<evidence type="ECO:0000256" key="1">
    <source>
        <dbReference type="ARBA" id="ARBA00009934"/>
    </source>
</evidence>
<dbReference type="Proteomes" id="UP001412067">
    <property type="component" value="Unassembled WGS sequence"/>
</dbReference>
<evidence type="ECO:0000256" key="3">
    <source>
        <dbReference type="SAM" id="Phobius"/>
    </source>
</evidence>
<dbReference type="PROSITE" id="PS51733">
    <property type="entry name" value="BPL_LPL_CATALYTIC"/>
    <property type="match status" value="1"/>
</dbReference>
<dbReference type="EMBL" id="JBBWWR010000003">
    <property type="protein sequence ID" value="KAK8969039.1"/>
    <property type="molecule type" value="Genomic_DNA"/>
</dbReference>
<feature type="transmembrane region" description="Helical" evidence="3">
    <location>
        <begin position="89"/>
        <end position="110"/>
    </location>
</feature>
<dbReference type="PANTHER" id="PTHR12835:SF5">
    <property type="entry name" value="BIOTIN--PROTEIN LIGASE"/>
    <property type="match status" value="1"/>
</dbReference>
<keyword evidence="6" id="KW-1185">Reference proteome</keyword>
<keyword evidence="3" id="KW-0472">Membrane</keyword>
<sequence length="448" mass="49245">MFILELPSTTSAAAAMEPPAIVLTEDAVEVLIRHFVSPLLPGRRISRPPPTADQQKEVGKQKEALAVSCPVNVRNEHHTMRLAIRRLPFTPNAAASVIATATAVAAFLFFRRRHSRYSSTKHSSTTGLSAATPSPLIDGAVMEDISSHSILVLFGKSSQEDQIARTIKVKGTLRLFGEDGEQEEIRVLLMSEIDSIDSPTFRAETYMDALTTDRFGRLLLWSPGLPSTHDVVSKNFCKFPVGTACVADVQYKGRGRGKNVWESPAGCLMFSFTVQMEDGRKVPLLQYVVSLALTEAIKETCHAKALCVSSVFARSRVSGSVENLPWGDATFGLPQIDVRIKWPNDLYLNGLKVGGILCTSTYTSKKFNISAGVGLNLDNDKPTSSLNAALQEMTSVSHQLGREDILAAYFNSFEKLFEVFLHQGFEVLEELYYRSWLHSSIVGTVSLE</sequence>
<dbReference type="SUPFAM" id="SSF55681">
    <property type="entry name" value="Class II aaRS and biotin synthetases"/>
    <property type="match status" value="1"/>
</dbReference>
<gene>
    <name evidence="5" type="ORF">KSP40_PGU015119</name>
</gene>
<evidence type="ECO:0000313" key="6">
    <source>
        <dbReference type="Proteomes" id="UP001412067"/>
    </source>
</evidence>
<evidence type="ECO:0000256" key="2">
    <source>
        <dbReference type="ARBA" id="ARBA00022598"/>
    </source>
</evidence>
<dbReference type="Gene3D" id="3.30.930.10">
    <property type="entry name" value="Bira Bifunctional Protein, Domain 2"/>
    <property type="match status" value="1"/>
</dbReference>
<keyword evidence="3" id="KW-0812">Transmembrane</keyword>
<dbReference type="CDD" id="cd16442">
    <property type="entry name" value="BPL"/>
    <property type="match status" value="1"/>
</dbReference>
<dbReference type="PANTHER" id="PTHR12835">
    <property type="entry name" value="BIOTIN PROTEIN LIGASE"/>
    <property type="match status" value="1"/>
</dbReference>
<keyword evidence="2" id="KW-0436">Ligase</keyword>
<dbReference type="InterPro" id="IPR045864">
    <property type="entry name" value="aa-tRNA-synth_II/BPL/LPL"/>
</dbReference>
<dbReference type="InterPro" id="IPR004143">
    <property type="entry name" value="BPL_LPL_catalytic"/>
</dbReference>
<dbReference type="Pfam" id="PF25500">
    <property type="entry name" value="DUF7913"/>
    <property type="match status" value="1"/>
</dbReference>
<protein>
    <recommendedName>
        <fullName evidence="4">BPL/LPL catalytic domain-containing protein</fullName>
    </recommendedName>
</protein>
<dbReference type="InterPro" id="IPR057235">
    <property type="entry name" value="DUF7913"/>
</dbReference>
<comment type="similarity">
    <text evidence="1">Belongs to the biotin--protein ligase family.</text>
</comment>
<evidence type="ECO:0000313" key="5">
    <source>
        <dbReference type="EMBL" id="KAK8969039.1"/>
    </source>
</evidence>
<feature type="domain" description="BPL/LPL catalytic" evidence="4">
    <location>
        <begin position="204"/>
        <end position="421"/>
    </location>
</feature>
<reference evidence="5 6" key="1">
    <citation type="journal article" date="2022" name="Nat. Plants">
        <title>Genomes of leafy and leafless Platanthera orchids illuminate the evolution of mycoheterotrophy.</title>
        <authorList>
            <person name="Li M.H."/>
            <person name="Liu K.W."/>
            <person name="Li Z."/>
            <person name="Lu H.C."/>
            <person name="Ye Q.L."/>
            <person name="Zhang D."/>
            <person name="Wang J.Y."/>
            <person name="Li Y.F."/>
            <person name="Zhong Z.M."/>
            <person name="Liu X."/>
            <person name="Yu X."/>
            <person name="Liu D.K."/>
            <person name="Tu X.D."/>
            <person name="Liu B."/>
            <person name="Hao Y."/>
            <person name="Liao X.Y."/>
            <person name="Jiang Y.T."/>
            <person name="Sun W.H."/>
            <person name="Chen J."/>
            <person name="Chen Y.Q."/>
            <person name="Ai Y."/>
            <person name="Zhai J.W."/>
            <person name="Wu S.S."/>
            <person name="Zhou Z."/>
            <person name="Hsiao Y.Y."/>
            <person name="Wu W.L."/>
            <person name="Chen Y.Y."/>
            <person name="Lin Y.F."/>
            <person name="Hsu J.L."/>
            <person name="Li C.Y."/>
            <person name="Wang Z.W."/>
            <person name="Zhao X."/>
            <person name="Zhong W.Y."/>
            <person name="Ma X.K."/>
            <person name="Ma L."/>
            <person name="Huang J."/>
            <person name="Chen G.Z."/>
            <person name="Huang M.Z."/>
            <person name="Huang L."/>
            <person name="Peng D.H."/>
            <person name="Luo Y.B."/>
            <person name="Zou S.Q."/>
            <person name="Chen S.P."/>
            <person name="Lan S."/>
            <person name="Tsai W.C."/>
            <person name="Van de Peer Y."/>
            <person name="Liu Z.J."/>
        </authorList>
    </citation>
    <scope>NUCLEOTIDE SEQUENCE [LARGE SCALE GENOMIC DNA]</scope>
    <source>
        <strain evidence="5">Lor288</strain>
    </source>
</reference>
<dbReference type="Pfam" id="PF03099">
    <property type="entry name" value="BPL_LplA_LipB"/>
    <property type="match status" value="1"/>
</dbReference>